<dbReference type="RefSeq" id="WP_147648838.1">
    <property type="nucleotide sequence ID" value="NZ_CP042806.1"/>
</dbReference>
<dbReference type="InterPro" id="IPR028098">
    <property type="entry name" value="Glyco_trans_4-like_N"/>
</dbReference>
<protein>
    <submittedName>
        <fullName evidence="2">Glycosyltransferase family 4 protein</fullName>
    </submittedName>
</protein>
<evidence type="ECO:0000259" key="1">
    <source>
        <dbReference type="Pfam" id="PF13579"/>
    </source>
</evidence>
<proteinExistence type="predicted"/>
<feature type="domain" description="Glycosyltransferase subfamily 4-like N-terminal" evidence="1">
    <location>
        <begin position="20"/>
        <end position="237"/>
    </location>
</feature>
<dbReference type="PANTHER" id="PTHR12526">
    <property type="entry name" value="GLYCOSYLTRANSFERASE"/>
    <property type="match status" value="1"/>
</dbReference>
<dbReference type="GO" id="GO:0016757">
    <property type="term" value="F:glycosyltransferase activity"/>
    <property type="evidence" value="ECO:0007669"/>
    <property type="project" value="UniProtKB-ARBA"/>
</dbReference>
<dbReference type="KEGG" id="talb:FTW19_17625"/>
<dbReference type="SUPFAM" id="SSF53756">
    <property type="entry name" value="UDP-Glycosyltransferase/glycogen phosphorylase"/>
    <property type="match status" value="1"/>
</dbReference>
<gene>
    <name evidence="2" type="ORF">FTW19_17625</name>
</gene>
<accession>A0A5B9EHU7</accession>
<organism evidence="2 3">
    <name type="scientific">Terriglobus albidus</name>
    <dbReference type="NCBI Taxonomy" id="1592106"/>
    <lineage>
        <taxon>Bacteria</taxon>
        <taxon>Pseudomonadati</taxon>
        <taxon>Acidobacteriota</taxon>
        <taxon>Terriglobia</taxon>
        <taxon>Terriglobales</taxon>
        <taxon>Acidobacteriaceae</taxon>
        <taxon>Terriglobus</taxon>
    </lineage>
</organism>
<name>A0A5B9EHU7_9BACT</name>
<dbReference type="EMBL" id="CP042806">
    <property type="protein sequence ID" value="QEE29646.1"/>
    <property type="molecule type" value="Genomic_DNA"/>
</dbReference>
<sequence length="442" mass="48977">MRVLLVTFSFPPAGGVGVLRALSLAKYLPENGIEVEVLTARNAPAVQRDDTLASQVPFSVIVHRCWTLDLPFGVRKAIKRILSETSDATSATVAEGGRVSKPRLLKKIFADMLLPDPQIGWLPLAVPAAARLIRKKQIDLVLITVPPFSSSRMVSFLRRKFPVLPIVLEFRDEWLNTTIDLVSYSNSPRAKQIAARTEKEAVHDATLVVAVTDAAERTIRQRYPQEPSSKFVCVPNGYDSQPSLTMPSMPALDTVTLTFIGTVYRSSDPSSFIEAVHALPEIIKSRLRIRFIGHIESPHYRHALMSLGSIIDLQGVLPQAEALQAIKTTDYLLLISHDPINVAAKVYDYLGGGRPIIAAIHPDGDIRRILEETEAGIWADVRDANSIRQLLAQIIEATATSQCSFRPRADVIARYHRRSITRRYASLLQKLVGGTSQREVTR</sequence>
<evidence type="ECO:0000313" key="3">
    <source>
        <dbReference type="Proteomes" id="UP000321820"/>
    </source>
</evidence>
<keyword evidence="3" id="KW-1185">Reference proteome</keyword>
<dbReference type="AlphaFoldDB" id="A0A5B9EHU7"/>
<dbReference type="OrthoDB" id="9794575at2"/>
<dbReference type="Pfam" id="PF13579">
    <property type="entry name" value="Glyco_trans_4_4"/>
    <property type="match status" value="1"/>
</dbReference>
<dbReference type="Proteomes" id="UP000321820">
    <property type="component" value="Chromosome"/>
</dbReference>
<evidence type="ECO:0000313" key="2">
    <source>
        <dbReference type="EMBL" id="QEE29646.1"/>
    </source>
</evidence>
<reference evidence="2 3" key="1">
    <citation type="submission" date="2019-08" db="EMBL/GenBank/DDBJ databases">
        <title>Complete genome sequence of Terriglobus albidus strain ORNL.</title>
        <authorList>
            <person name="Podar M."/>
        </authorList>
    </citation>
    <scope>NUCLEOTIDE SEQUENCE [LARGE SCALE GENOMIC DNA]</scope>
    <source>
        <strain evidence="2 3">ORNL</strain>
    </source>
</reference>
<keyword evidence="2" id="KW-0808">Transferase</keyword>
<dbReference type="Gene3D" id="3.40.50.2000">
    <property type="entry name" value="Glycogen Phosphorylase B"/>
    <property type="match status" value="2"/>
</dbReference>